<feature type="domain" description="N-acetyltransferase" evidence="1">
    <location>
        <begin position="28"/>
        <end position="185"/>
    </location>
</feature>
<evidence type="ECO:0000313" key="3">
    <source>
        <dbReference type="Proteomes" id="UP001165124"/>
    </source>
</evidence>
<dbReference type="EMBL" id="BSRZ01000007">
    <property type="protein sequence ID" value="GLW65079.1"/>
    <property type="molecule type" value="Genomic_DNA"/>
</dbReference>
<organism evidence="2 3">
    <name type="scientific">Actinomadura rubrobrunea</name>
    <dbReference type="NCBI Taxonomy" id="115335"/>
    <lineage>
        <taxon>Bacteria</taxon>
        <taxon>Bacillati</taxon>
        <taxon>Actinomycetota</taxon>
        <taxon>Actinomycetes</taxon>
        <taxon>Streptosporangiales</taxon>
        <taxon>Thermomonosporaceae</taxon>
        <taxon>Actinomadura</taxon>
    </lineage>
</organism>
<reference evidence="2" key="1">
    <citation type="submission" date="2023-02" db="EMBL/GenBank/DDBJ databases">
        <title>Actinomadura rubrobrunea NBRC 14622.</title>
        <authorList>
            <person name="Ichikawa N."/>
            <person name="Sato H."/>
            <person name="Tonouchi N."/>
        </authorList>
    </citation>
    <scope>NUCLEOTIDE SEQUENCE</scope>
    <source>
        <strain evidence="2">NBRC 14622</strain>
    </source>
</reference>
<keyword evidence="3" id="KW-1185">Reference proteome</keyword>
<evidence type="ECO:0000313" key="2">
    <source>
        <dbReference type="EMBL" id="GLW65079.1"/>
    </source>
</evidence>
<dbReference type="PANTHER" id="PTHR43441:SF3">
    <property type="entry name" value="ACETYLTRANSFERASE"/>
    <property type="match status" value="1"/>
</dbReference>
<dbReference type="GO" id="GO:0005737">
    <property type="term" value="C:cytoplasm"/>
    <property type="evidence" value="ECO:0007669"/>
    <property type="project" value="TreeGrafter"/>
</dbReference>
<dbReference type="AlphaFoldDB" id="A0A9W6PXY0"/>
<dbReference type="Pfam" id="PF13302">
    <property type="entry name" value="Acetyltransf_3"/>
    <property type="match status" value="1"/>
</dbReference>
<sequence>MNASAWPPPRLGAPGLVLRRWSEGDAAILLDAVTESHEHLRTWMPWAQDAPSLEGQRAFLRSSVDAWDRGAEFVYGVFDPEETAVLGCVGLHRRAGPECLEIGYWVHAAHTRRGLASTAAALMTDVAFALPGIDRTEIHCDQANAASAAVPRSLGYRLDRVQPRAAVLPAETGRDMVWVMSRDAHGDSEARRRALAARGR</sequence>
<protein>
    <recommendedName>
        <fullName evidence="1">N-acetyltransferase domain-containing protein</fullName>
    </recommendedName>
</protein>
<proteinExistence type="predicted"/>
<dbReference type="PANTHER" id="PTHR43441">
    <property type="entry name" value="RIBOSOMAL-PROTEIN-SERINE ACETYLTRANSFERASE"/>
    <property type="match status" value="1"/>
</dbReference>
<dbReference type="InterPro" id="IPR000182">
    <property type="entry name" value="GNAT_dom"/>
</dbReference>
<accession>A0A9W6PXY0</accession>
<dbReference type="PROSITE" id="PS51186">
    <property type="entry name" value="GNAT"/>
    <property type="match status" value="1"/>
</dbReference>
<dbReference type="GO" id="GO:0008999">
    <property type="term" value="F:protein-N-terminal-alanine acetyltransferase activity"/>
    <property type="evidence" value="ECO:0007669"/>
    <property type="project" value="TreeGrafter"/>
</dbReference>
<name>A0A9W6PXY0_9ACTN</name>
<evidence type="ECO:0000259" key="1">
    <source>
        <dbReference type="PROSITE" id="PS51186"/>
    </source>
</evidence>
<dbReference type="Proteomes" id="UP001165124">
    <property type="component" value="Unassembled WGS sequence"/>
</dbReference>
<dbReference type="RefSeq" id="WP_067908401.1">
    <property type="nucleotide sequence ID" value="NZ_BSRZ01000007.1"/>
</dbReference>
<comment type="caution">
    <text evidence="2">The sequence shown here is derived from an EMBL/GenBank/DDBJ whole genome shotgun (WGS) entry which is preliminary data.</text>
</comment>
<dbReference type="Gene3D" id="3.40.630.30">
    <property type="match status" value="1"/>
</dbReference>
<dbReference type="InterPro" id="IPR051908">
    <property type="entry name" value="Ribosomal_N-acetyltransferase"/>
</dbReference>
<dbReference type="GO" id="GO:1990189">
    <property type="term" value="F:protein N-terminal-serine acetyltransferase activity"/>
    <property type="evidence" value="ECO:0007669"/>
    <property type="project" value="TreeGrafter"/>
</dbReference>
<dbReference type="InterPro" id="IPR016181">
    <property type="entry name" value="Acyl_CoA_acyltransferase"/>
</dbReference>
<dbReference type="SUPFAM" id="SSF55729">
    <property type="entry name" value="Acyl-CoA N-acyltransferases (Nat)"/>
    <property type="match status" value="1"/>
</dbReference>
<gene>
    <name evidence="2" type="ORF">Arub01_33230</name>
</gene>